<dbReference type="SUPFAM" id="SSF48264">
    <property type="entry name" value="Cytochrome P450"/>
    <property type="match status" value="1"/>
</dbReference>
<dbReference type="Proteomes" id="UP000887565">
    <property type="component" value="Unplaced"/>
</dbReference>
<dbReference type="InterPro" id="IPR001128">
    <property type="entry name" value="Cyt_P450"/>
</dbReference>
<dbReference type="AlphaFoldDB" id="A0A915KLW5"/>
<dbReference type="WBParaSite" id="nRc.2.0.1.t39837-RA">
    <property type="protein sequence ID" value="nRc.2.0.1.t39837-RA"/>
    <property type="gene ID" value="nRc.2.0.1.g39837"/>
</dbReference>
<accession>A0A915KLW5</accession>
<keyword evidence="2" id="KW-0503">Monooxygenase</keyword>
<dbReference type="InterPro" id="IPR036396">
    <property type="entry name" value="Cyt_P450_sf"/>
</dbReference>
<keyword evidence="4" id="KW-1185">Reference proteome</keyword>
<name>A0A915KLW5_ROMCU</name>
<protein>
    <submittedName>
        <fullName evidence="5">Uncharacterized protein</fullName>
    </submittedName>
</protein>
<evidence type="ECO:0000313" key="5">
    <source>
        <dbReference type="WBParaSite" id="nRc.2.0.1.t39837-RA"/>
    </source>
</evidence>
<comment type="similarity">
    <text evidence="1">Belongs to the cytochrome P450 family.</text>
</comment>
<feature type="compositionally biased region" description="Polar residues" evidence="3">
    <location>
        <begin position="43"/>
        <end position="53"/>
    </location>
</feature>
<dbReference type="GO" id="GO:0020037">
    <property type="term" value="F:heme binding"/>
    <property type="evidence" value="ECO:0007669"/>
    <property type="project" value="InterPro"/>
</dbReference>
<dbReference type="GO" id="GO:0016705">
    <property type="term" value="F:oxidoreductase activity, acting on paired donors, with incorporation or reduction of molecular oxygen"/>
    <property type="evidence" value="ECO:0007669"/>
    <property type="project" value="InterPro"/>
</dbReference>
<organism evidence="4 5">
    <name type="scientific">Romanomermis culicivorax</name>
    <name type="common">Nematode worm</name>
    <dbReference type="NCBI Taxonomy" id="13658"/>
    <lineage>
        <taxon>Eukaryota</taxon>
        <taxon>Metazoa</taxon>
        <taxon>Ecdysozoa</taxon>
        <taxon>Nematoda</taxon>
        <taxon>Enoplea</taxon>
        <taxon>Dorylaimia</taxon>
        <taxon>Mermithida</taxon>
        <taxon>Mermithoidea</taxon>
        <taxon>Mermithidae</taxon>
        <taxon>Romanomermis</taxon>
    </lineage>
</organism>
<evidence type="ECO:0000313" key="4">
    <source>
        <dbReference type="Proteomes" id="UP000887565"/>
    </source>
</evidence>
<dbReference type="Pfam" id="PF00067">
    <property type="entry name" value="p450"/>
    <property type="match status" value="1"/>
</dbReference>
<feature type="region of interest" description="Disordered" evidence="3">
    <location>
        <begin position="38"/>
        <end position="63"/>
    </location>
</feature>
<evidence type="ECO:0000256" key="3">
    <source>
        <dbReference type="SAM" id="MobiDB-lite"/>
    </source>
</evidence>
<keyword evidence="2" id="KW-0560">Oxidoreductase</keyword>
<reference evidence="5" key="1">
    <citation type="submission" date="2022-11" db="UniProtKB">
        <authorList>
            <consortium name="WormBaseParasite"/>
        </authorList>
    </citation>
    <scope>IDENTIFICATION</scope>
</reference>
<dbReference type="GO" id="GO:0004497">
    <property type="term" value="F:monooxygenase activity"/>
    <property type="evidence" value="ECO:0007669"/>
    <property type="project" value="UniProtKB-KW"/>
</dbReference>
<sequence>MGHQFAANTDVYIPVYDIHQDPNLWPDPDRFHPERIEVKIPSKDTQQQHNTKIPENEDAAEPAQADLSQDIMFSCAEMLSPVEVCSCPSLKRALPDDKSLIPTLLPKKFD</sequence>
<dbReference type="Gene3D" id="1.10.630.10">
    <property type="entry name" value="Cytochrome P450"/>
    <property type="match status" value="1"/>
</dbReference>
<dbReference type="GO" id="GO:0005506">
    <property type="term" value="F:iron ion binding"/>
    <property type="evidence" value="ECO:0007669"/>
    <property type="project" value="InterPro"/>
</dbReference>
<evidence type="ECO:0000256" key="1">
    <source>
        <dbReference type="ARBA" id="ARBA00010617"/>
    </source>
</evidence>
<proteinExistence type="inferred from homology"/>
<evidence type="ECO:0000256" key="2">
    <source>
        <dbReference type="ARBA" id="ARBA00023033"/>
    </source>
</evidence>